<protein>
    <submittedName>
        <fullName evidence="1">Uncharacterized protein</fullName>
    </submittedName>
</protein>
<dbReference type="PANTHER" id="PTHR33181:SF4">
    <property type="entry name" value="OVULE PROTEIN"/>
    <property type="match status" value="1"/>
</dbReference>
<name>A0ABR2PKB6_9ROSI</name>
<dbReference type="Proteomes" id="UP001396334">
    <property type="component" value="Unassembled WGS sequence"/>
</dbReference>
<evidence type="ECO:0000313" key="1">
    <source>
        <dbReference type="EMBL" id="KAK8988836.1"/>
    </source>
</evidence>
<reference evidence="1 2" key="1">
    <citation type="journal article" date="2024" name="G3 (Bethesda)">
        <title>Genome assembly of Hibiscus sabdariffa L. provides insights into metabolisms of medicinal natural products.</title>
        <authorList>
            <person name="Kim T."/>
        </authorList>
    </citation>
    <scope>NUCLEOTIDE SEQUENCE [LARGE SCALE GENOMIC DNA]</scope>
    <source>
        <strain evidence="1">TK-2024</strain>
        <tissue evidence="1">Old leaves</tissue>
    </source>
</reference>
<dbReference type="PANTHER" id="PTHR33181">
    <property type="entry name" value="OS01G0778500 PROTEIN"/>
    <property type="match status" value="1"/>
</dbReference>
<dbReference type="EMBL" id="JBBPBN010000057">
    <property type="protein sequence ID" value="KAK8988836.1"/>
    <property type="molecule type" value="Genomic_DNA"/>
</dbReference>
<proteinExistence type="predicted"/>
<sequence length="70" mass="8724">MTTRPRGRKSGLLKLQKDVRSCEYRDVQVMWEMLRRSEAEMEESTRRSKKRPLKRCFEFQRTRRSLRRDF</sequence>
<keyword evidence="2" id="KW-1185">Reference proteome</keyword>
<accession>A0ABR2PKB6</accession>
<evidence type="ECO:0000313" key="2">
    <source>
        <dbReference type="Proteomes" id="UP001396334"/>
    </source>
</evidence>
<comment type="caution">
    <text evidence="1">The sequence shown here is derived from an EMBL/GenBank/DDBJ whole genome shotgun (WGS) entry which is preliminary data.</text>
</comment>
<organism evidence="1 2">
    <name type="scientific">Hibiscus sabdariffa</name>
    <name type="common">roselle</name>
    <dbReference type="NCBI Taxonomy" id="183260"/>
    <lineage>
        <taxon>Eukaryota</taxon>
        <taxon>Viridiplantae</taxon>
        <taxon>Streptophyta</taxon>
        <taxon>Embryophyta</taxon>
        <taxon>Tracheophyta</taxon>
        <taxon>Spermatophyta</taxon>
        <taxon>Magnoliopsida</taxon>
        <taxon>eudicotyledons</taxon>
        <taxon>Gunneridae</taxon>
        <taxon>Pentapetalae</taxon>
        <taxon>rosids</taxon>
        <taxon>malvids</taxon>
        <taxon>Malvales</taxon>
        <taxon>Malvaceae</taxon>
        <taxon>Malvoideae</taxon>
        <taxon>Hibiscus</taxon>
    </lineage>
</organism>
<gene>
    <name evidence="1" type="ORF">V6N11_030210</name>
</gene>